<organism evidence="2 3">
    <name type="scientific">Kribbella sancticallisti</name>
    <dbReference type="NCBI Taxonomy" id="460087"/>
    <lineage>
        <taxon>Bacteria</taxon>
        <taxon>Bacillati</taxon>
        <taxon>Actinomycetota</taxon>
        <taxon>Actinomycetes</taxon>
        <taxon>Propionibacteriales</taxon>
        <taxon>Kribbellaceae</taxon>
        <taxon>Kribbella</taxon>
    </lineage>
</organism>
<gene>
    <name evidence="2" type="ORF">GCM10009789_63280</name>
</gene>
<name>A0ABN2E9B9_9ACTN</name>
<evidence type="ECO:0000313" key="3">
    <source>
        <dbReference type="Proteomes" id="UP001500393"/>
    </source>
</evidence>
<feature type="region of interest" description="Disordered" evidence="1">
    <location>
        <begin position="1"/>
        <end position="33"/>
    </location>
</feature>
<comment type="caution">
    <text evidence="2">The sequence shown here is derived from an EMBL/GenBank/DDBJ whole genome shotgun (WGS) entry which is preliminary data.</text>
</comment>
<reference evidence="2 3" key="1">
    <citation type="journal article" date="2019" name="Int. J. Syst. Evol. Microbiol.">
        <title>The Global Catalogue of Microorganisms (GCM) 10K type strain sequencing project: providing services to taxonomists for standard genome sequencing and annotation.</title>
        <authorList>
            <consortium name="The Broad Institute Genomics Platform"/>
            <consortium name="The Broad Institute Genome Sequencing Center for Infectious Disease"/>
            <person name="Wu L."/>
            <person name="Ma J."/>
        </authorList>
    </citation>
    <scope>NUCLEOTIDE SEQUENCE [LARGE SCALE GENOMIC DNA]</scope>
    <source>
        <strain evidence="2 3">JCM 14969</strain>
    </source>
</reference>
<dbReference type="Proteomes" id="UP001500393">
    <property type="component" value="Unassembled WGS sequence"/>
</dbReference>
<accession>A0ABN2E9B9</accession>
<proteinExistence type="predicted"/>
<keyword evidence="3" id="KW-1185">Reference proteome</keyword>
<dbReference type="EMBL" id="BAAAOS010000048">
    <property type="protein sequence ID" value="GAA1600397.1"/>
    <property type="molecule type" value="Genomic_DNA"/>
</dbReference>
<evidence type="ECO:0000313" key="2">
    <source>
        <dbReference type="EMBL" id="GAA1600397.1"/>
    </source>
</evidence>
<protein>
    <submittedName>
        <fullName evidence="2">Uncharacterized protein</fullName>
    </submittedName>
</protein>
<evidence type="ECO:0000256" key="1">
    <source>
        <dbReference type="SAM" id="MobiDB-lite"/>
    </source>
</evidence>
<sequence length="125" mass="13617">MLAPVPGIHKVPETRANTEQPQPPNGAPAMTNTDTAVDINAYANITAHRAVADHEFLCDWVATEHLDGHDWCPTVLEPGDDYALIVQINPATDPNPYRIVGRYCIGCGYHLFGTPELEPAPTTPF</sequence>